<dbReference type="GO" id="GO:0005524">
    <property type="term" value="F:ATP binding"/>
    <property type="evidence" value="ECO:0007669"/>
    <property type="project" value="UniProtKB-UniRule"/>
</dbReference>
<comment type="induction">
    <text evidence="9">By heat shock.</text>
</comment>
<dbReference type="NCBIfam" id="TIGR00763">
    <property type="entry name" value="lon"/>
    <property type="match status" value="1"/>
</dbReference>
<dbReference type="PROSITE" id="PS51786">
    <property type="entry name" value="LON_PROTEOLYTIC"/>
    <property type="match status" value="1"/>
</dbReference>
<dbReference type="EMBL" id="CP106878">
    <property type="protein sequence ID" value="WAA10228.1"/>
    <property type="molecule type" value="Genomic_DNA"/>
</dbReference>
<dbReference type="FunFam" id="3.40.50.300:FF:000382">
    <property type="entry name" value="Lon protease homolog 2, peroxisomal"/>
    <property type="match status" value="1"/>
</dbReference>
<comment type="subunit">
    <text evidence="9 10">Homohexamer. Organized in a ring with a central cavity.</text>
</comment>
<evidence type="ECO:0000256" key="14">
    <source>
        <dbReference type="RuleBase" id="RU000591"/>
    </source>
</evidence>
<dbReference type="Proteomes" id="UP001164718">
    <property type="component" value="Chromosome"/>
</dbReference>
<dbReference type="InterPro" id="IPR004815">
    <property type="entry name" value="Lon_bac/euk-typ"/>
</dbReference>
<evidence type="ECO:0000256" key="4">
    <source>
        <dbReference type="ARBA" id="ARBA00022741"/>
    </source>
</evidence>
<dbReference type="InterPro" id="IPR014721">
    <property type="entry name" value="Ribsml_uS5_D2-typ_fold_subgr"/>
</dbReference>
<dbReference type="GO" id="GO:0004176">
    <property type="term" value="F:ATP-dependent peptidase activity"/>
    <property type="evidence" value="ECO:0007669"/>
    <property type="project" value="UniProtKB-UniRule"/>
</dbReference>
<dbReference type="PROSITE" id="PS51787">
    <property type="entry name" value="LON_N"/>
    <property type="match status" value="1"/>
</dbReference>
<dbReference type="PROSITE" id="PS01046">
    <property type="entry name" value="LON_SER"/>
    <property type="match status" value="1"/>
</dbReference>
<evidence type="ECO:0000256" key="12">
    <source>
        <dbReference type="PIRSR" id="PIRSR001174-2"/>
    </source>
</evidence>
<dbReference type="Gene3D" id="3.40.50.300">
    <property type="entry name" value="P-loop containing nucleotide triphosphate hydrolases"/>
    <property type="match status" value="1"/>
</dbReference>
<dbReference type="PIRSF" id="PIRSF001174">
    <property type="entry name" value="Lon_proteas"/>
    <property type="match status" value="1"/>
</dbReference>
<evidence type="ECO:0000256" key="9">
    <source>
        <dbReference type="HAMAP-Rule" id="MF_01973"/>
    </source>
</evidence>
<dbReference type="Pfam" id="PF05362">
    <property type="entry name" value="Lon_C"/>
    <property type="match status" value="1"/>
</dbReference>
<dbReference type="Pfam" id="PF02190">
    <property type="entry name" value="LON_substr_bdg"/>
    <property type="match status" value="1"/>
</dbReference>
<accession>A0A9E8LV20</accession>
<dbReference type="Gene3D" id="1.10.8.60">
    <property type="match status" value="1"/>
</dbReference>
<dbReference type="InterPro" id="IPR054594">
    <property type="entry name" value="Lon_lid"/>
</dbReference>
<dbReference type="InterPro" id="IPR027543">
    <property type="entry name" value="Lon_bac"/>
</dbReference>
<keyword evidence="5 9" id="KW-0378">Hydrolase</keyword>
<dbReference type="InterPro" id="IPR008268">
    <property type="entry name" value="Peptidase_S16_AS"/>
</dbReference>
<feature type="binding site" evidence="9 12">
    <location>
        <begin position="354"/>
        <end position="361"/>
    </location>
    <ligand>
        <name>ATP</name>
        <dbReference type="ChEBI" id="CHEBI:30616"/>
    </ligand>
</feature>
<dbReference type="InterPro" id="IPR020568">
    <property type="entry name" value="Ribosomal_Su5_D2-typ_SF"/>
</dbReference>
<dbReference type="CDD" id="cd19500">
    <property type="entry name" value="RecA-like_Lon"/>
    <property type="match status" value="1"/>
</dbReference>
<reference evidence="17" key="1">
    <citation type="submission" date="2022-09" db="EMBL/GenBank/DDBJ databases">
        <title>Complete Genomes of Fervidibacillus albus and Fervidibacillus halotolerans isolated from tidal flat sediments.</title>
        <authorList>
            <person name="Kwon K.K."/>
            <person name="Yang S.-H."/>
            <person name="Park M.J."/>
            <person name="Oh H.-M."/>
        </authorList>
    </citation>
    <scope>NUCLEOTIDE SEQUENCE</scope>
    <source>
        <strain evidence="17">MEBiC13591</strain>
    </source>
</reference>
<evidence type="ECO:0000256" key="2">
    <source>
        <dbReference type="ARBA" id="ARBA00022490"/>
    </source>
</evidence>
<dbReference type="GO" id="GO:0016887">
    <property type="term" value="F:ATP hydrolysis activity"/>
    <property type="evidence" value="ECO:0007669"/>
    <property type="project" value="UniProtKB-UniRule"/>
</dbReference>
<comment type="similarity">
    <text evidence="9 10 13 14">Belongs to the peptidase S16 family.</text>
</comment>
<evidence type="ECO:0000313" key="17">
    <source>
        <dbReference type="EMBL" id="WAA10228.1"/>
    </source>
</evidence>
<dbReference type="SUPFAM" id="SSF52540">
    <property type="entry name" value="P-loop containing nucleoside triphosphate hydrolases"/>
    <property type="match status" value="1"/>
</dbReference>
<feature type="active site" evidence="9 11">
    <location>
        <position position="720"/>
    </location>
</feature>
<dbReference type="InterPro" id="IPR003959">
    <property type="entry name" value="ATPase_AAA_core"/>
</dbReference>
<dbReference type="FunFam" id="1.20.5.5270:FF:000002">
    <property type="entry name" value="Lon protease homolog"/>
    <property type="match status" value="1"/>
</dbReference>
<dbReference type="RefSeq" id="WP_275418012.1">
    <property type="nucleotide sequence ID" value="NZ_CP106878.1"/>
</dbReference>
<dbReference type="PANTHER" id="PTHR10046">
    <property type="entry name" value="ATP DEPENDENT LON PROTEASE FAMILY MEMBER"/>
    <property type="match status" value="1"/>
</dbReference>
<evidence type="ECO:0000256" key="6">
    <source>
        <dbReference type="ARBA" id="ARBA00022825"/>
    </source>
</evidence>
<dbReference type="NCBIfam" id="NF008053">
    <property type="entry name" value="PRK10787.1"/>
    <property type="match status" value="1"/>
</dbReference>
<evidence type="ECO:0000256" key="10">
    <source>
        <dbReference type="PIRNR" id="PIRNR001174"/>
    </source>
</evidence>
<comment type="subcellular location">
    <subcellularLocation>
        <location evidence="1 9 10">Cytoplasm</location>
    </subcellularLocation>
</comment>
<evidence type="ECO:0000259" key="15">
    <source>
        <dbReference type="PROSITE" id="PS51786"/>
    </source>
</evidence>
<protein>
    <recommendedName>
        <fullName evidence="9 10">Lon protease</fullName>
        <ecNumber evidence="9 10">3.4.21.53</ecNumber>
    </recommendedName>
    <alternativeName>
        <fullName evidence="9">ATP-dependent protease La</fullName>
    </alternativeName>
</protein>
<keyword evidence="8 9" id="KW-0346">Stress response</keyword>
<feature type="active site" evidence="9 11">
    <location>
        <position position="677"/>
    </location>
</feature>
<dbReference type="KEGG" id="faf:OE104_02490"/>
<dbReference type="InterPro" id="IPR015947">
    <property type="entry name" value="PUA-like_sf"/>
</dbReference>
<gene>
    <name evidence="9 17" type="primary">lon</name>
    <name evidence="17" type="ORF">OE104_02490</name>
</gene>
<dbReference type="Pfam" id="PF22667">
    <property type="entry name" value="Lon_lid"/>
    <property type="match status" value="1"/>
</dbReference>
<dbReference type="SMART" id="SM00382">
    <property type="entry name" value="AAA"/>
    <property type="match status" value="1"/>
</dbReference>
<evidence type="ECO:0000256" key="3">
    <source>
        <dbReference type="ARBA" id="ARBA00022670"/>
    </source>
</evidence>
<dbReference type="SUPFAM" id="SSF88697">
    <property type="entry name" value="PUA domain-like"/>
    <property type="match status" value="1"/>
</dbReference>
<dbReference type="PRINTS" id="PR00830">
    <property type="entry name" value="ENDOLAPTASE"/>
</dbReference>
<feature type="domain" description="Lon proteolytic" evidence="15">
    <location>
        <begin position="590"/>
        <end position="771"/>
    </location>
</feature>
<dbReference type="HAMAP" id="MF_01973">
    <property type="entry name" value="lon_bact"/>
    <property type="match status" value="1"/>
</dbReference>
<dbReference type="GO" id="GO:0004252">
    <property type="term" value="F:serine-type endopeptidase activity"/>
    <property type="evidence" value="ECO:0007669"/>
    <property type="project" value="UniProtKB-UniRule"/>
</dbReference>
<dbReference type="SMART" id="SM00464">
    <property type="entry name" value="LON"/>
    <property type="match status" value="1"/>
</dbReference>
<sequence length="776" mass="87588">MSEEKLKTIPLLPLRGLLVYPTMVLHLDVGRDKSVHALEKAMLDEHLIFLTAQKDVTVEEPDEEDIYHIGTLTRVKQMLKLPNGTIRVLVEGLKRAKIEKIIDHNTHYSVIVQTYEDDTSKDLEKEALIRTMLDFFQQYIKMSKKISAETFATVQDIEEPGRLADIIASHLPLKIKDKQALLETIDVKERMNRIITILNNEKEVLQLEKKIGQRVKRSMERTQKEYFLREQMKAIQKELGEKEGKTGEIESLKKKLEEANMPKHVYQTALKELHRYEKIPNTSAESAVIRNYIDWLIALPWSNSTKDDLNIQRAERILNEDHYGLEKVKERVLEYLAVQKLTNSLKGPILCLVGPPGVGKTSLARSIAKSLKRNFVRISLGGVRDESEIRGHRRTYVGAMPGRIIQGMKKAGTINPVFLLDEIDKMSADFRGDPSAALLEVLDPEQNKNFSDHYIEETYDLSKVMFIATANDLSSIPIPLRDRMEIISIAGYTEIEKLHIAKDYLIIKQIEEHGLKKSQLQIRDEALIAIIRYYTREAGVRELERKIASICRKTARMITSKEKKRVIVTENTLGQFLGKKLYRYGQRELTDQVGVATGLAYTAFGGDTLQIEVALVPGNGKLVLTGKLGDVMKESAQAAFSYVRSMAEKLSIEKDFHEKYDIHIHVPEGAVPKDGPSAGITIATAIISALTGKPVRREVGMTGEITLRGRVLPIGGLKEKTLSAHRAGLTKIIFPKENVRDLDDIPDSVKNSLSFVAVSQMDEVLHHAIAGELDES</sequence>
<keyword evidence="7 9" id="KW-0067">ATP-binding</keyword>
<keyword evidence="4 9" id="KW-0547">Nucleotide-binding</keyword>
<keyword evidence="6 9" id="KW-0720">Serine protease</keyword>
<dbReference type="InterPro" id="IPR008269">
    <property type="entry name" value="Lon_proteolytic"/>
</dbReference>
<dbReference type="GO" id="GO:0043565">
    <property type="term" value="F:sequence-specific DNA binding"/>
    <property type="evidence" value="ECO:0007669"/>
    <property type="project" value="UniProtKB-UniRule"/>
</dbReference>
<evidence type="ECO:0000256" key="1">
    <source>
        <dbReference type="ARBA" id="ARBA00004496"/>
    </source>
</evidence>
<comment type="catalytic activity">
    <reaction evidence="9 10 13">
        <text>Hydrolysis of proteins in presence of ATP.</text>
        <dbReference type="EC" id="3.4.21.53"/>
    </reaction>
</comment>
<evidence type="ECO:0000256" key="7">
    <source>
        <dbReference type="ARBA" id="ARBA00022840"/>
    </source>
</evidence>
<organism evidence="17 18">
    <name type="scientific">Fervidibacillus albus</name>
    <dbReference type="NCBI Taxonomy" id="2980026"/>
    <lineage>
        <taxon>Bacteria</taxon>
        <taxon>Bacillati</taxon>
        <taxon>Bacillota</taxon>
        <taxon>Bacilli</taxon>
        <taxon>Bacillales</taxon>
        <taxon>Bacillaceae</taxon>
        <taxon>Fervidibacillus</taxon>
    </lineage>
</organism>
<name>A0A9E8LV20_9BACI</name>
<dbReference type="Gene3D" id="3.30.230.10">
    <property type="match status" value="1"/>
</dbReference>
<dbReference type="Gene3D" id="1.20.5.5270">
    <property type="match status" value="1"/>
</dbReference>
<dbReference type="InterPro" id="IPR003111">
    <property type="entry name" value="Lon_prtase_N"/>
</dbReference>
<dbReference type="InterPro" id="IPR027065">
    <property type="entry name" value="Lon_Prtase"/>
</dbReference>
<dbReference type="Gene3D" id="1.20.58.1480">
    <property type="match status" value="1"/>
</dbReference>
<evidence type="ECO:0000259" key="16">
    <source>
        <dbReference type="PROSITE" id="PS51787"/>
    </source>
</evidence>
<dbReference type="InterPro" id="IPR027417">
    <property type="entry name" value="P-loop_NTPase"/>
</dbReference>
<dbReference type="SUPFAM" id="SSF54211">
    <property type="entry name" value="Ribosomal protein S5 domain 2-like"/>
    <property type="match status" value="1"/>
</dbReference>
<evidence type="ECO:0000256" key="13">
    <source>
        <dbReference type="PROSITE-ProRule" id="PRU01122"/>
    </source>
</evidence>
<keyword evidence="18" id="KW-1185">Reference proteome</keyword>
<keyword evidence="3 9" id="KW-0645">Protease</keyword>
<proteinExistence type="evidence at transcript level"/>
<dbReference type="GO" id="GO:0006515">
    <property type="term" value="P:protein quality control for misfolded or incompletely synthesized proteins"/>
    <property type="evidence" value="ECO:0007669"/>
    <property type="project" value="UniProtKB-UniRule"/>
</dbReference>
<dbReference type="FunFam" id="3.30.230.10:FF:000010">
    <property type="entry name" value="Lon protease"/>
    <property type="match status" value="1"/>
</dbReference>
<dbReference type="EC" id="3.4.21.53" evidence="9 10"/>
<dbReference type="GO" id="GO:0034605">
    <property type="term" value="P:cellular response to heat"/>
    <property type="evidence" value="ECO:0007669"/>
    <property type="project" value="UniProtKB-UniRule"/>
</dbReference>
<dbReference type="AlphaFoldDB" id="A0A9E8LV20"/>
<comment type="function">
    <text evidence="9">ATP-dependent serine protease that mediates the selective degradation of mutant and abnormal proteins as well as certain short-lived regulatory proteins. Required for cellular homeostasis and for survival from DNA damage and developmental changes induced by stress. Degrades polypeptides processively to yield small peptide fragments that are 5 to 10 amino acids long. Binds to DNA in a double-stranded, site-specific manner.</text>
</comment>
<dbReference type="Pfam" id="PF00004">
    <property type="entry name" value="AAA"/>
    <property type="match status" value="1"/>
</dbReference>
<evidence type="ECO:0000313" key="18">
    <source>
        <dbReference type="Proteomes" id="UP001164718"/>
    </source>
</evidence>
<dbReference type="InterPro" id="IPR003593">
    <property type="entry name" value="AAA+_ATPase"/>
</dbReference>
<feature type="domain" description="Lon N-terminal" evidence="16">
    <location>
        <begin position="9"/>
        <end position="202"/>
    </location>
</feature>
<dbReference type="InterPro" id="IPR046336">
    <property type="entry name" value="Lon_prtase_N_sf"/>
</dbReference>
<dbReference type="GO" id="GO:0005737">
    <property type="term" value="C:cytoplasm"/>
    <property type="evidence" value="ECO:0007669"/>
    <property type="project" value="UniProtKB-SubCell"/>
</dbReference>
<evidence type="ECO:0000256" key="8">
    <source>
        <dbReference type="ARBA" id="ARBA00023016"/>
    </source>
</evidence>
<keyword evidence="2 9" id="KW-0963">Cytoplasm</keyword>
<evidence type="ECO:0000256" key="5">
    <source>
        <dbReference type="ARBA" id="ARBA00022801"/>
    </source>
</evidence>
<dbReference type="Gene3D" id="2.30.130.40">
    <property type="entry name" value="LON domain-like"/>
    <property type="match status" value="1"/>
</dbReference>
<evidence type="ECO:0000256" key="11">
    <source>
        <dbReference type="PIRSR" id="PIRSR001174-1"/>
    </source>
</evidence>